<reference evidence="3" key="1">
    <citation type="submission" date="2011-02" db="EMBL/GenBank/DDBJ databases">
        <title>Complete sequence of Methanobacterium sp. AL-21.</title>
        <authorList>
            <consortium name="US DOE Joint Genome Institute"/>
            <person name="Lucas S."/>
            <person name="Copeland A."/>
            <person name="Lapidus A."/>
            <person name="Cheng J.-F."/>
            <person name="Goodwin L."/>
            <person name="Pitluck S."/>
            <person name="Chertkov O."/>
            <person name="Detter J.C."/>
            <person name="Han C."/>
            <person name="Tapia R."/>
            <person name="Land M."/>
            <person name="Hauser L."/>
            <person name="Kyrpides N."/>
            <person name="Ivanova N."/>
            <person name="Mikhailova N."/>
            <person name="Pagani I."/>
            <person name="Cadillo-Quiroz H."/>
            <person name="Imachi H."/>
            <person name="Zinder S."/>
            <person name="Liu W."/>
            <person name="Woyke T."/>
        </authorList>
    </citation>
    <scope>NUCLEOTIDE SEQUENCE [LARGE SCALE GENOMIC DNA]</scope>
    <source>
        <strain evidence="3">AL-21</strain>
    </source>
</reference>
<keyword evidence="3" id="KW-1185">Reference proteome</keyword>
<dbReference type="STRING" id="877455.Metbo_1840"/>
<keyword evidence="1" id="KW-0472">Membrane</keyword>
<dbReference type="GeneID" id="10278297"/>
<feature type="transmembrane region" description="Helical" evidence="1">
    <location>
        <begin position="146"/>
        <end position="165"/>
    </location>
</feature>
<feature type="transmembrane region" description="Helical" evidence="1">
    <location>
        <begin position="171"/>
        <end position="193"/>
    </location>
</feature>
<feature type="transmembrane region" description="Helical" evidence="1">
    <location>
        <begin position="85"/>
        <end position="103"/>
    </location>
</feature>
<feature type="transmembrane region" description="Helical" evidence="1">
    <location>
        <begin position="311"/>
        <end position="330"/>
    </location>
</feature>
<dbReference type="KEGG" id="mel:Metbo_1840"/>
<proteinExistence type="predicted"/>
<feature type="transmembrane region" description="Helical" evidence="1">
    <location>
        <begin position="273"/>
        <end position="291"/>
    </location>
</feature>
<feature type="transmembrane region" description="Helical" evidence="1">
    <location>
        <begin position="115"/>
        <end position="134"/>
    </location>
</feature>
<dbReference type="HOGENOM" id="CLU_045667_2_0_2"/>
<evidence type="ECO:0000256" key="1">
    <source>
        <dbReference type="SAM" id="Phobius"/>
    </source>
</evidence>
<feature type="transmembrane region" description="Helical" evidence="1">
    <location>
        <begin position="51"/>
        <end position="73"/>
    </location>
</feature>
<feature type="transmembrane region" description="Helical" evidence="1">
    <location>
        <begin position="350"/>
        <end position="379"/>
    </location>
</feature>
<protein>
    <submittedName>
        <fullName evidence="2">Low temperature requirement A</fullName>
    </submittedName>
</protein>
<gene>
    <name evidence="2" type="ordered locus">Metbo_1840</name>
</gene>
<dbReference type="Proteomes" id="UP000007490">
    <property type="component" value="Chromosome"/>
</dbReference>
<dbReference type="Pfam" id="PF06772">
    <property type="entry name" value="LtrA"/>
    <property type="match status" value="1"/>
</dbReference>
<organism evidence="2 3">
    <name type="scientific">Methanobacterium lacus (strain AL-21)</name>
    <dbReference type="NCBI Taxonomy" id="877455"/>
    <lineage>
        <taxon>Archaea</taxon>
        <taxon>Methanobacteriati</taxon>
        <taxon>Methanobacteriota</taxon>
        <taxon>Methanomada group</taxon>
        <taxon>Methanobacteria</taxon>
        <taxon>Methanobacteriales</taxon>
        <taxon>Methanobacteriaceae</taxon>
        <taxon>Methanobacterium</taxon>
    </lineage>
</organism>
<dbReference type="EMBL" id="CP002551">
    <property type="protein sequence ID" value="ADZ10062.1"/>
    <property type="molecule type" value="Genomic_DNA"/>
</dbReference>
<keyword evidence="1" id="KW-0812">Transmembrane</keyword>
<evidence type="ECO:0000313" key="3">
    <source>
        <dbReference type="Proteomes" id="UP000007490"/>
    </source>
</evidence>
<dbReference type="AlphaFoldDB" id="F0TAJ0"/>
<dbReference type="PANTHER" id="PTHR36840:SF1">
    <property type="entry name" value="BLL5714 PROTEIN"/>
    <property type="match status" value="1"/>
</dbReference>
<reference evidence="2 3" key="2">
    <citation type="journal article" date="2014" name="Int. J. Syst. Evol. Microbiol.">
        <title>Methanobacterium paludis sp. nov. and a novel strain of Methanobacterium lacus isolated from northern peatlands.</title>
        <authorList>
            <person name="Cadillo-Quiroz H."/>
            <person name="Brauer S.L."/>
            <person name="Goodson N."/>
            <person name="Yavitt J.B."/>
            <person name="Zinder S.H."/>
        </authorList>
    </citation>
    <scope>NUCLEOTIDE SEQUENCE [LARGE SCALE GENOMIC DNA]</scope>
    <source>
        <strain evidence="2 3">AL-21</strain>
    </source>
</reference>
<name>F0TAJ0_METLA</name>
<evidence type="ECO:0000313" key="2">
    <source>
        <dbReference type="EMBL" id="ADZ10062.1"/>
    </source>
</evidence>
<feature type="transmembrane region" description="Helical" evidence="1">
    <location>
        <begin position="231"/>
        <end position="252"/>
    </location>
</feature>
<dbReference type="eggNOG" id="arCOG10808">
    <property type="taxonomic scope" value="Archaea"/>
</dbReference>
<dbReference type="OrthoDB" id="214910at2157"/>
<dbReference type="InterPro" id="IPR010640">
    <property type="entry name" value="Low_temperature_requirement_A"/>
</dbReference>
<keyword evidence="1" id="KW-1133">Transmembrane helix</keyword>
<dbReference type="RefSeq" id="WP_013645413.1">
    <property type="nucleotide sequence ID" value="NC_015216.1"/>
</dbReference>
<accession>F0TAJ0</accession>
<sequence length="398" mass="44724">MKLRKDFITVPILRYKGDRTDEKHADWLELLFDLIFVAAISRLALNLSDSYNLITFLESLPLFFAIWWGWAGHTFYLDRFGTDDIFSRIVTMLQMVAVASLAVNVKDALTTSGAGFAISYAMLRFILVAEYIWVGRKLPQASPLTNRYSLGFGLAATIWLISAFVPDPYRFVLWGVALLIDFLTPFTAGEIHINFPPHPTHLPERFGLFSIIVIGEAILSLEVAVSNIGTAFITELMGLMGLIIAFSLWWGYFEEAEGAEERVQDRGDQIAKYQLWLYSHFPFMLGVVGAAAGIKHVISLPFGFELASSDTWLMCLSLALALISISLIFISSFKWEDCRRRVLLNYRMPYYLVIALVIATGFLSTVVSGFTVLLILTILCIINVIISLRETPEAVCQL</sequence>
<dbReference type="PANTHER" id="PTHR36840">
    <property type="entry name" value="BLL5714 PROTEIN"/>
    <property type="match status" value="1"/>
</dbReference>